<dbReference type="AlphaFoldDB" id="A0A3S9HQ23"/>
<dbReference type="PANTHER" id="PTHR36115:SF10">
    <property type="entry name" value="RDD DOMAIN-CONTAINING PROTEIN"/>
    <property type="match status" value="1"/>
</dbReference>
<dbReference type="PANTHER" id="PTHR36115">
    <property type="entry name" value="PROLINE-RICH ANTIGEN HOMOLOG-RELATED"/>
    <property type="match status" value="1"/>
</dbReference>
<comment type="subcellular location">
    <subcellularLocation>
        <location evidence="1">Cell membrane</location>
        <topology evidence="1">Multi-pass membrane protein</topology>
    </subcellularLocation>
</comment>
<sequence>MLYEAVLLFGVAFIATLLFDVTTQNSTTPTLRYAREFWLFLIFGVYFIYFWCRTGQTLAMKTWHIRVIDSERSKLPIIKAIVRYCLAWMWFIPGLAIAYQFELKNWSSIVAVLVGAIAWAITANFDQDKQFLHDKLAKTRLIIDNATSAEK</sequence>
<keyword evidence="3 6" id="KW-0812">Transmembrane</keyword>
<dbReference type="GO" id="GO:0005886">
    <property type="term" value="C:plasma membrane"/>
    <property type="evidence" value="ECO:0007669"/>
    <property type="project" value="UniProtKB-SubCell"/>
</dbReference>
<feature type="transmembrane region" description="Helical" evidence="6">
    <location>
        <begin position="106"/>
        <end position="125"/>
    </location>
</feature>
<dbReference type="OrthoDB" id="5298807at2"/>
<feature type="domain" description="RDD" evidence="7">
    <location>
        <begin position="2"/>
        <end position="138"/>
    </location>
</feature>
<evidence type="ECO:0000313" key="9">
    <source>
        <dbReference type="Proteomes" id="UP000275663"/>
    </source>
</evidence>
<name>A0A3S9HQ23_9BURK</name>
<feature type="transmembrane region" description="Helical" evidence="6">
    <location>
        <begin position="33"/>
        <end position="52"/>
    </location>
</feature>
<protein>
    <submittedName>
        <fullName evidence="8">RDD family protein</fullName>
    </submittedName>
</protein>
<dbReference type="KEGG" id="upv:EJN92_20805"/>
<dbReference type="InterPro" id="IPR051791">
    <property type="entry name" value="Pra-immunoreactive"/>
</dbReference>
<accession>A0A3S9HQ23</accession>
<keyword evidence="9" id="KW-1185">Reference proteome</keyword>
<reference evidence="8 9" key="1">
    <citation type="journal article" date="2011" name="Int. J. Syst. Evol. Microbiol.">
        <title>Description of Undibacterium oligocarboniphilum sp. nov., isolated from purified water, and Undibacterium pigrum strain CCUG 49012 as the type strain of Undibacterium parvum sp. nov., and emended descriptions of the genus Undibacterium and the species Undibacterium pigrum.</title>
        <authorList>
            <person name="Eder W."/>
            <person name="Wanner G."/>
            <person name="Ludwig W."/>
            <person name="Busse H.J."/>
            <person name="Ziemke-Kageler F."/>
            <person name="Lang E."/>
        </authorList>
    </citation>
    <scope>NUCLEOTIDE SEQUENCE [LARGE SCALE GENOMIC DNA]</scope>
    <source>
        <strain evidence="8 9">DSM 23061</strain>
    </source>
</reference>
<dbReference type="InterPro" id="IPR010432">
    <property type="entry name" value="RDD"/>
</dbReference>
<keyword evidence="2" id="KW-1003">Cell membrane</keyword>
<keyword evidence="5 6" id="KW-0472">Membrane</keyword>
<dbReference type="Proteomes" id="UP000275663">
    <property type="component" value="Chromosome"/>
</dbReference>
<dbReference type="EMBL" id="CP034464">
    <property type="protein sequence ID" value="AZP14223.1"/>
    <property type="molecule type" value="Genomic_DNA"/>
</dbReference>
<evidence type="ECO:0000256" key="5">
    <source>
        <dbReference type="ARBA" id="ARBA00023136"/>
    </source>
</evidence>
<evidence type="ECO:0000256" key="2">
    <source>
        <dbReference type="ARBA" id="ARBA00022475"/>
    </source>
</evidence>
<evidence type="ECO:0000259" key="7">
    <source>
        <dbReference type="Pfam" id="PF06271"/>
    </source>
</evidence>
<proteinExistence type="predicted"/>
<evidence type="ECO:0000256" key="1">
    <source>
        <dbReference type="ARBA" id="ARBA00004651"/>
    </source>
</evidence>
<evidence type="ECO:0000256" key="6">
    <source>
        <dbReference type="SAM" id="Phobius"/>
    </source>
</evidence>
<evidence type="ECO:0000256" key="3">
    <source>
        <dbReference type="ARBA" id="ARBA00022692"/>
    </source>
</evidence>
<evidence type="ECO:0000313" key="8">
    <source>
        <dbReference type="EMBL" id="AZP14223.1"/>
    </source>
</evidence>
<feature type="transmembrane region" description="Helical" evidence="6">
    <location>
        <begin position="81"/>
        <end position="100"/>
    </location>
</feature>
<organism evidence="8 9">
    <name type="scientific">Undibacterium parvum</name>
    <dbReference type="NCBI Taxonomy" id="401471"/>
    <lineage>
        <taxon>Bacteria</taxon>
        <taxon>Pseudomonadati</taxon>
        <taxon>Pseudomonadota</taxon>
        <taxon>Betaproteobacteria</taxon>
        <taxon>Burkholderiales</taxon>
        <taxon>Oxalobacteraceae</taxon>
        <taxon>Undibacterium</taxon>
    </lineage>
</organism>
<dbReference type="Pfam" id="PF06271">
    <property type="entry name" value="RDD"/>
    <property type="match status" value="1"/>
</dbReference>
<keyword evidence="4 6" id="KW-1133">Transmembrane helix</keyword>
<gene>
    <name evidence="8" type="ORF">EJN92_20805</name>
</gene>
<evidence type="ECO:0000256" key="4">
    <source>
        <dbReference type="ARBA" id="ARBA00022989"/>
    </source>
</evidence>